<dbReference type="RefSeq" id="WP_101684016.1">
    <property type="nucleotide sequence ID" value="NZ_PJRP01000014.1"/>
</dbReference>
<feature type="domain" description="Transcriptional regulator-like" evidence="2">
    <location>
        <begin position="12"/>
        <end position="41"/>
    </location>
</feature>
<accession>A0A2N5C6U6</accession>
<sequence length="289" mass="32088">MITRQSLQVPTAAYLYVLHLDPPALAWEYMRRHPEYRCDWWYRHEGSGAIHRWGVRMLEDPHRDARDAIPGWFPDHESVLHVYPDEDPAPDACAFDFWRLPGEKHLVHDGRRLLLQVRLPLGQMRVVLGRALRPGMPYVLASKCRPCPGCRQGRHARACCCGVKMATSLCAAGWAARCVAGRAVLSQAAVVHARPARAMLVHMRTLQALDGALAGASSRDIAEAMQGSTAVARQWHADCALRSRMRRLVRRGEWLMSGGYRELAQLELAEPGVSVRLGATAPAAVGKAA</sequence>
<dbReference type="Pfam" id="PF22791">
    <property type="entry name" value="DUF7011"/>
    <property type="match status" value="1"/>
</dbReference>
<name>A0A2N5C6U6_9BURK</name>
<dbReference type="Pfam" id="PF20109">
    <property type="entry name" value="Trans_reg_dom"/>
    <property type="match status" value="1"/>
</dbReference>
<evidence type="ECO:0008006" key="6">
    <source>
        <dbReference type="Google" id="ProtNLM"/>
    </source>
</evidence>
<evidence type="ECO:0000259" key="2">
    <source>
        <dbReference type="Pfam" id="PF20109"/>
    </source>
</evidence>
<dbReference type="InterPro" id="IPR053895">
    <property type="entry name" value="DUF7011"/>
</dbReference>
<proteinExistence type="predicted"/>
<evidence type="ECO:0000313" key="4">
    <source>
        <dbReference type="EMBL" id="PLP97928.1"/>
    </source>
</evidence>
<evidence type="ECO:0000313" key="5">
    <source>
        <dbReference type="Proteomes" id="UP000234341"/>
    </source>
</evidence>
<dbReference type="EMBL" id="PJRP01000014">
    <property type="protein sequence ID" value="PLP97928.1"/>
    <property type="molecule type" value="Genomic_DNA"/>
</dbReference>
<evidence type="ECO:0000259" key="1">
    <source>
        <dbReference type="Pfam" id="PF10074"/>
    </source>
</evidence>
<dbReference type="AlphaFoldDB" id="A0A2N5C6U6"/>
<feature type="domain" description="T6SS Transcription factor RovC-like DNA binding" evidence="1">
    <location>
        <begin position="170"/>
        <end position="265"/>
    </location>
</feature>
<feature type="domain" description="DUF7011" evidence="3">
    <location>
        <begin position="78"/>
        <end position="120"/>
    </location>
</feature>
<organism evidence="4 5">
    <name type="scientific">Cupriavidus pauculus</name>
    <dbReference type="NCBI Taxonomy" id="82633"/>
    <lineage>
        <taxon>Bacteria</taxon>
        <taxon>Pseudomonadati</taxon>
        <taxon>Pseudomonadota</taxon>
        <taxon>Betaproteobacteria</taxon>
        <taxon>Burkholderiales</taxon>
        <taxon>Burkholderiaceae</taxon>
        <taxon>Cupriavidus</taxon>
    </lineage>
</organism>
<dbReference type="Proteomes" id="UP000234341">
    <property type="component" value="Unassembled WGS sequence"/>
</dbReference>
<dbReference type="InterPro" id="IPR045465">
    <property type="entry name" value="Trans_reg_dom"/>
</dbReference>
<dbReference type="InterPro" id="IPR018754">
    <property type="entry name" value="RovC-like_DNA-bd"/>
</dbReference>
<comment type="caution">
    <text evidence="4">The sequence shown here is derived from an EMBL/GenBank/DDBJ whole genome shotgun (WGS) entry which is preliminary data.</text>
</comment>
<gene>
    <name evidence="4" type="ORF">CYJ10_24320</name>
</gene>
<dbReference type="OrthoDB" id="8654520at2"/>
<evidence type="ECO:0000259" key="3">
    <source>
        <dbReference type="Pfam" id="PF22791"/>
    </source>
</evidence>
<reference evidence="4 5" key="1">
    <citation type="submission" date="2017-12" db="EMBL/GenBank/DDBJ databases">
        <title>Genome sequence of the active heterotrophic nitrifier-denitrifier, Cupriavidus pauculus UM1.</title>
        <authorList>
            <person name="Putonti C."/>
            <person name="Castignetti D."/>
        </authorList>
    </citation>
    <scope>NUCLEOTIDE SEQUENCE [LARGE SCALE GENOMIC DNA]</scope>
    <source>
        <strain evidence="4 5">UM1</strain>
    </source>
</reference>
<protein>
    <recommendedName>
        <fullName evidence="6">DUF2285 domain-containing protein</fullName>
    </recommendedName>
</protein>
<dbReference type="Pfam" id="PF10074">
    <property type="entry name" value="RovC_DNA-bd"/>
    <property type="match status" value="1"/>
</dbReference>